<evidence type="ECO:0000256" key="1">
    <source>
        <dbReference type="ARBA" id="ARBA00022741"/>
    </source>
</evidence>
<accession>A0A937UQZ6</accession>
<keyword evidence="2" id="KW-0067">ATP-binding</keyword>
<evidence type="ECO:0000313" key="6">
    <source>
        <dbReference type="Proteomes" id="UP000604475"/>
    </source>
</evidence>
<dbReference type="AlphaFoldDB" id="A0A937UQZ6"/>
<dbReference type="PANTHER" id="PTHR16305">
    <property type="entry name" value="TESTICULAR SOLUBLE ADENYLYL CYCLASE"/>
    <property type="match status" value="1"/>
</dbReference>
<feature type="domain" description="Orc1-like AAA ATPase" evidence="4">
    <location>
        <begin position="4"/>
        <end position="53"/>
    </location>
</feature>
<evidence type="ECO:0000259" key="4">
    <source>
        <dbReference type="Pfam" id="PF13191"/>
    </source>
</evidence>
<organism evidence="5 6">
    <name type="scientific">Frankia nepalensis</name>
    <dbReference type="NCBI Taxonomy" id="1836974"/>
    <lineage>
        <taxon>Bacteria</taxon>
        <taxon>Bacillati</taxon>
        <taxon>Actinomycetota</taxon>
        <taxon>Actinomycetes</taxon>
        <taxon>Frankiales</taxon>
        <taxon>Frankiaceae</taxon>
        <taxon>Frankia</taxon>
    </lineage>
</organism>
<feature type="region of interest" description="Disordered" evidence="3">
    <location>
        <begin position="946"/>
        <end position="990"/>
    </location>
</feature>
<dbReference type="GO" id="GO:0005524">
    <property type="term" value="F:ATP binding"/>
    <property type="evidence" value="ECO:0007669"/>
    <property type="project" value="UniProtKB-KW"/>
</dbReference>
<dbReference type="InterPro" id="IPR027417">
    <property type="entry name" value="P-loop_NTPase"/>
</dbReference>
<feature type="compositionally biased region" description="Gly residues" evidence="3">
    <location>
        <begin position="969"/>
        <end position="979"/>
    </location>
</feature>
<dbReference type="Pfam" id="PF13191">
    <property type="entry name" value="AAA_16"/>
    <property type="match status" value="1"/>
</dbReference>
<evidence type="ECO:0000256" key="2">
    <source>
        <dbReference type="ARBA" id="ARBA00022840"/>
    </source>
</evidence>
<feature type="region of interest" description="Disordered" evidence="3">
    <location>
        <begin position="75"/>
        <end position="127"/>
    </location>
</feature>
<protein>
    <submittedName>
        <fullName evidence="5">AAA family ATPase</fullName>
    </submittedName>
</protein>
<gene>
    <name evidence="5" type="ORF">I7412_26325</name>
</gene>
<evidence type="ECO:0000256" key="3">
    <source>
        <dbReference type="SAM" id="MobiDB-lite"/>
    </source>
</evidence>
<dbReference type="Gene3D" id="1.25.40.10">
    <property type="entry name" value="Tetratricopeptide repeat domain"/>
    <property type="match status" value="1"/>
</dbReference>
<evidence type="ECO:0000313" key="5">
    <source>
        <dbReference type="EMBL" id="MBL7630613.1"/>
    </source>
</evidence>
<feature type="region of interest" description="Disordered" evidence="3">
    <location>
        <begin position="1056"/>
        <end position="1089"/>
    </location>
</feature>
<keyword evidence="1" id="KW-0547">Nucleotide-binding</keyword>
<keyword evidence="6" id="KW-1185">Reference proteome</keyword>
<sequence length="1089" mass="113447">MALFVGRESELNQLHGQYAAVVSSGLRCVFLEGPAGIGKTTLLDRFLGDLAAGAAPAGAAPAGGAVVADDEAPVDAAPGERAPDERAPGEPAPRGPAVHGDTRGAPEGDTPAVGGRRRPPPGGRRPAGIVRVEASQSARTHDLDLANRLIDALADGSPRRHPSGRGRLDSQPLLDLDQVRQAGDALVGAVTQACARGPVVVRVDDVHWCDSPSLRALKYLMLHAPRLPLLLLLAGRPHESPWIDGVRRLATASGATINMAGFGVAELAELFATAGVDPPPPRRLWALVDATDGNPLWLTRLIVPGPRAAPDGDRGAGWDGYRDPVSQVRVGTPPAPEPLAALVARDLRACPPDGRRLAAAVAVLGRAAPLAQVATLAGLADPAGALDEALRHGLVGTVGRPPRVTPPHALVRAAIYHRLDVTERTALHLTIAAASSDRTAALEHRAAAALGHDDGLAAELSACAAAESAAGLFARAGDHRLLASRLAADPAAAGVLRLDAAMSFMQAGERADAEAALADGADHTGEPARATGPAGGDDPPSPRRLYVQAHLDLLANKAPEAVFGFMGAWEAARAADDAETAAQCAVWLAQALIPAGYYDEAAQWGRRAFEQAGAPSAIQASGLGMQASALMAATGDLERVLGELAAGERQLEQIPQLGVMMRIARGVVLLWGGDLAGALDRLDPSSWASVDFLHGRFLSAAHYAEAAFRAGQWDESAGAGREVVAMAEAAGHEWVMPFVYPIAALAPAARGDAATARPLLARAAEYLPQDLAAMRAYYATAAAHLAAALDDPAGVVEACTPVSALSNPAGALAPGLFDWRDLHVEALVKLRRLDEAEHALDLFETQARERASPDGTAQALRARGTLLTARGRLDEAVVALDEAIARADQLGMRLPAALARVRVADVHRRRRRTPRAHEALTAALEIFESLGATTYARRCRDLRESLRRQAPSRGGGRATDGAAEAPTGQGAGSGAGGPGREATGRRQGPTERELALLARILRGDDFESIAKELYMSKGHAENVARELYRMHGVTSRAELAGIYLGLRDPGAFPVHPLPLLPPRQEEAEGSRPAPPPADSLGGPGRPLGR</sequence>
<name>A0A937UQZ6_9ACTN</name>
<dbReference type="InterPro" id="IPR041664">
    <property type="entry name" value="AAA_16"/>
</dbReference>
<dbReference type="RefSeq" id="WP_203002481.1">
    <property type="nucleotide sequence ID" value="NZ_JADWYU010000084.1"/>
</dbReference>
<dbReference type="GO" id="GO:0005737">
    <property type="term" value="C:cytoplasm"/>
    <property type="evidence" value="ECO:0007669"/>
    <property type="project" value="TreeGrafter"/>
</dbReference>
<proteinExistence type="predicted"/>
<dbReference type="SUPFAM" id="SSF52540">
    <property type="entry name" value="P-loop containing nucleoside triphosphate hydrolases"/>
    <property type="match status" value="1"/>
</dbReference>
<dbReference type="SUPFAM" id="SSF48452">
    <property type="entry name" value="TPR-like"/>
    <property type="match status" value="1"/>
</dbReference>
<dbReference type="GO" id="GO:0004016">
    <property type="term" value="F:adenylate cyclase activity"/>
    <property type="evidence" value="ECO:0007669"/>
    <property type="project" value="TreeGrafter"/>
</dbReference>
<dbReference type="PANTHER" id="PTHR16305:SF35">
    <property type="entry name" value="TRANSCRIPTIONAL ACTIVATOR DOMAIN"/>
    <property type="match status" value="1"/>
</dbReference>
<dbReference type="InterPro" id="IPR011990">
    <property type="entry name" value="TPR-like_helical_dom_sf"/>
</dbReference>
<comment type="caution">
    <text evidence="5">The sequence shown here is derived from an EMBL/GenBank/DDBJ whole genome shotgun (WGS) entry which is preliminary data.</text>
</comment>
<feature type="region of interest" description="Disordered" evidence="3">
    <location>
        <begin position="520"/>
        <end position="542"/>
    </location>
</feature>
<dbReference type="EMBL" id="JAEACQ010000252">
    <property type="protein sequence ID" value="MBL7630613.1"/>
    <property type="molecule type" value="Genomic_DNA"/>
</dbReference>
<dbReference type="Proteomes" id="UP000604475">
    <property type="component" value="Unassembled WGS sequence"/>
</dbReference>
<reference evidence="5" key="1">
    <citation type="submission" date="2020-12" db="EMBL/GenBank/DDBJ databases">
        <title>Genomic characterization of non-nitrogen-fixing Frankia strains.</title>
        <authorList>
            <person name="Carlos-Shanley C."/>
            <person name="Guerra T."/>
            <person name="Hahn D."/>
        </authorList>
    </citation>
    <scope>NUCLEOTIDE SEQUENCE</scope>
    <source>
        <strain evidence="5">CN6</strain>
    </source>
</reference>